<reference evidence="4" key="2">
    <citation type="journal article" date="2017" name="Nat. Plants">
        <title>The Aegilops tauschii genome reveals multiple impacts of transposons.</title>
        <authorList>
            <person name="Zhao G."/>
            <person name="Zou C."/>
            <person name="Li K."/>
            <person name="Wang K."/>
            <person name="Li T."/>
            <person name="Gao L."/>
            <person name="Zhang X."/>
            <person name="Wang H."/>
            <person name="Yang Z."/>
            <person name="Liu X."/>
            <person name="Jiang W."/>
            <person name="Mao L."/>
            <person name="Kong X."/>
            <person name="Jiao Y."/>
            <person name="Jia J."/>
        </authorList>
    </citation>
    <scope>NUCLEOTIDE SEQUENCE [LARGE SCALE GENOMIC DNA]</scope>
    <source>
        <strain evidence="4">cv. AL8/78</strain>
    </source>
</reference>
<feature type="compositionally biased region" description="Basic and acidic residues" evidence="1">
    <location>
        <begin position="28"/>
        <end position="37"/>
    </location>
</feature>
<accession>A0A453EIC8</accession>
<reference evidence="3" key="5">
    <citation type="journal article" date="2021" name="G3 (Bethesda)">
        <title>Aegilops tauschii genome assembly Aet v5.0 features greater sequence contiguity and improved annotation.</title>
        <authorList>
            <person name="Wang L."/>
            <person name="Zhu T."/>
            <person name="Rodriguez J.C."/>
            <person name="Deal K.R."/>
            <person name="Dubcovsky J."/>
            <person name="McGuire P.E."/>
            <person name="Lux T."/>
            <person name="Spannagl M."/>
            <person name="Mayer K.F.X."/>
            <person name="Baldrich P."/>
            <person name="Meyers B.C."/>
            <person name="Huo N."/>
            <person name="Gu Y.Q."/>
            <person name="Zhou H."/>
            <person name="Devos K.M."/>
            <person name="Bennetzen J.L."/>
            <person name="Unver T."/>
            <person name="Budak H."/>
            <person name="Gulick P.J."/>
            <person name="Galiba G."/>
            <person name="Kalapos B."/>
            <person name="Nelson D.R."/>
            <person name="Li P."/>
            <person name="You F.M."/>
            <person name="Luo M.C."/>
            <person name="Dvorak J."/>
        </authorList>
    </citation>
    <scope>NUCLEOTIDE SEQUENCE [LARGE SCALE GENOMIC DNA]</scope>
    <source>
        <strain evidence="3">cv. AL8/78</strain>
    </source>
</reference>
<feature type="chain" id="PRO_5019037864" evidence="2">
    <location>
        <begin position="26"/>
        <end position="104"/>
    </location>
</feature>
<evidence type="ECO:0000256" key="1">
    <source>
        <dbReference type="SAM" id="MobiDB-lite"/>
    </source>
</evidence>
<feature type="compositionally biased region" description="Polar residues" evidence="1">
    <location>
        <begin position="38"/>
        <end position="54"/>
    </location>
</feature>
<protein>
    <submittedName>
        <fullName evidence="3">Uncharacterized protein</fullName>
    </submittedName>
</protein>
<evidence type="ECO:0000313" key="4">
    <source>
        <dbReference type="Proteomes" id="UP000015105"/>
    </source>
</evidence>
<dbReference type="EnsemblPlants" id="AET3Gv20351900.24">
    <property type="protein sequence ID" value="AET3Gv20351900.24"/>
    <property type="gene ID" value="AET3Gv20351900"/>
</dbReference>
<evidence type="ECO:0000313" key="3">
    <source>
        <dbReference type="EnsemblPlants" id="AET3Gv20351900.24"/>
    </source>
</evidence>
<keyword evidence="2" id="KW-0732">Signal</keyword>
<name>A0A453EIC8_AEGTS</name>
<feature type="compositionally biased region" description="Polar residues" evidence="1">
    <location>
        <begin position="78"/>
        <end position="90"/>
    </location>
</feature>
<keyword evidence="4" id="KW-1185">Reference proteome</keyword>
<reference evidence="4" key="1">
    <citation type="journal article" date="2014" name="Science">
        <title>Ancient hybridizations among the ancestral genomes of bread wheat.</title>
        <authorList>
            <consortium name="International Wheat Genome Sequencing Consortium,"/>
            <person name="Marcussen T."/>
            <person name="Sandve S.R."/>
            <person name="Heier L."/>
            <person name="Spannagl M."/>
            <person name="Pfeifer M."/>
            <person name="Jakobsen K.S."/>
            <person name="Wulff B.B."/>
            <person name="Steuernagel B."/>
            <person name="Mayer K.F."/>
            <person name="Olsen O.A."/>
        </authorList>
    </citation>
    <scope>NUCLEOTIDE SEQUENCE [LARGE SCALE GENOMIC DNA]</scope>
    <source>
        <strain evidence="4">cv. AL8/78</strain>
    </source>
</reference>
<proteinExistence type="predicted"/>
<dbReference type="Proteomes" id="UP000015105">
    <property type="component" value="Chromosome 3D"/>
</dbReference>
<feature type="signal peptide" evidence="2">
    <location>
        <begin position="1"/>
        <end position="25"/>
    </location>
</feature>
<reference evidence="3" key="3">
    <citation type="journal article" date="2017" name="Nature">
        <title>Genome sequence of the progenitor of the wheat D genome Aegilops tauschii.</title>
        <authorList>
            <person name="Luo M.C."/>
            <person name="Gu Y.Q."/>
            <person name="Puiu D."/>
            <person name="Wang H."/>
            <person name="Twardziok S.O."/>
            <person name="Deal K.R."/>
            <person name="Huo N."/>
            <person name="Zhu T."/>
            <person name="Wang L."/>
            <person name="Wang Y."/>
            <person name="McGuire P.E."/>
            <person name="Liu S."/>
            <person name="Long H."/>
            <person name="Ramasamy R.K."/>
            <person name="Rodriguez J.C."/>
            <person name="Van S.L."/>
            <person name="Yuan L."/>
            <person name="Wang Z."/>
            <person name="Xia Z."/>
            <person name="Xiao L."/>
            <person name="Anderson O.D."/>
            <person name="Ouyang S."/>
            <person name="Liang Y."/>
            <person name="Zimin A.V."/>
            <person name="Pertea G."/>
            <person name="Qi P."/>
            <person name="Bennetzen J.L."/>
            <person name="Dai X."/>
            <person name="Dawson M.W."/>
            <person name="Muller H.G."/>
            <person name="Kugler K."/>
            <person name="Rivarola-Duarte L."/>
            <person name="Spannagl M."/>
            <person name="Mayer K.F.X."/>
            <person name="Lu F.H."/>
            <person name="Bevan M.W."/>
            <person name="Leroy P."/>
            <person name="Li P."/>
            <person name="You F.M."/>
            <person name="Sun Q."/>
            <person name="Liu Z."/>
            <person name="Lyons E."/>
            <person name="Wicker T."/>
            <person name="Salzberg S.L."/>
            <person name="Devos K.M."/>
            <person name="Dvorak J."/>
        </authorList>
    </citation>
    <scope>NUCLEOTIDE SEQUENCE [LARGE SCALE GENOMIC DNA]</scope>
    <source>
        <strain evidence="3">cv. AL8/78</strain>
    </source>
</reference>
<organism evidence="3 4">
    <name type="scientific">Aegilops tauschii subsp. strangulata</name>
    <name type="common">Goatgrass</name>
    <dbReference type="NCBI Taxonomy" id="200361"/>
    <lineage>
        <taxon>Eukaryota</taxon>
        <taxon>Viridiplantae</taxon>
        <taxon>Streptophyta</taxon>
        <taxon>Embryophyta</taxon>
        <taxon>Tracheophyta</taxon>
        <taxon>Spermatophyta</taxon>
        <taxon>Magnoliopsida</taxon>
        <taxon>Liliopsida</taxon>
        <taxon>Poales</taxon>
        <taxon>Poaceae</taxon>
        <taxon>BOP clade</taxon>
        <taxon>Pooideae</taxon>
        <taxon>Triticodae</taxon>
        <taxon>Triticeae</taxon>
        <taxon>Triticinae</taxon>
        <taxon>Aegilops</taxon>
    </lineage>
</organism>
<evidence type="ECO:0000256" key="2">
    <source>
        <dbReference type="SAM" id="SignalP"/>
    </source>
</evidence>
<sequence>MTHVLIKLTTILISYLNLRLTGVNGDVHPNEAHEQMESSHMTGSAAQLQRQNMAASARNENPKNDGNSRHIVRIDAFHQNQGFDSNTGSPSACFPTLPHNAPAR</sequence>
<feature type="region of interest" description="Disordered" evidence="1">
    <location>
        <begin position="27"/>
        <end position="104"/>
    </location>
</feature>
<dbReference type="Gramene" id="AET3Gv20351900.24">
    <property type="protein sequence ID" value="AET3Gv20351900.24"/>
    <property type="gene ID" value="AET3Gv20351900"/>
</dbReference>
<reference evidence="3" key="4">
    <citation type="submission" date="2019-03" db="UniProtKB">
        <authorList>
            <consortium name="EnsemblPlants"/>
        </authorList>
    </citation>
    <scope>IDENTIFICATION</scope>
</reference>
<dbReference type="AlphaFoldDB" id="A0A453EIC8"/>
<feature type="compositionally biased region" description="Basic and acidic residues" evidence="1">
    <location>
        <begin position="60"/>
        <end position="76"/>
    </location>
</feature>